<gene>
    <name evidence="2" type="ORF">BpHYR1_034873</name>
</gene>
<accession>A0A3M7SHH6</accession>
<dbReference type="Proteomes" id="UP000276133">
    <property type="component" value="Unassembled WGS sequence"/>
</dbReference>
<keyword evidence="1" id="KW-0812">Transmembrane</keyword>
<evidence type="ECO:0000313" key="3">
    <source>
        <dbReference type="Proteomes" id="UP000276133"/>
    </source>
</evidence>
<comment type="caution">
    <text evidence="2">The sequence shown here is derived from an EMBL/GenBank/DDBJ whole genome shotgun (WGS) entry which is preliminary data.</text>
</comment>
<dbReference type="EMBL" id="REGN01001364">
    <property type="protein sequence ID" value="RNA35211.1"/>
    <property type="molecule type" value="Genomic_DNA"/>
</dbReference>
<keyword evidence="1" id="KW-1133">Transmembrane helix</keyword>
<evidence type="ECO:0000256" key="1">
    <source>
        <dbReference type="SAM" id="Phobius"/>
    </source>
</evidence>
<name>A0A3M7SHH6_BRAPC</name>
<evidence type="ECO:0000313" key="2">
    <source>
        <dbReference type="EMBL" id="RNA35211.1"/>
    </source>
</evidence>
<dbReference type="AlphaFoldDB" id="A0A3M7SHH6"/>
<sequence>MYSVSEAPYWKPYLLIRALVLVQFILFIHLIINIKIRCVSQIKIWVRFFACTHAFKEFIIRDSENFLVIAIGKLTFEPLLLRLKVPSDF</sequence>
<organism evidence="2 3">
    <name type="scientific">Brachionus plicatilis</name>
    <name type="common">Marine rotifer</name>
    <name type="synonym">Brachionus muelleri</name>
    <dbReference type="NCBI Taxonomy" id="10195"/>
    <lineage>
        <taxon>Eukaryota</taxon>
        <taxon>Metazoa</taxon>
        <taxon>Spiralia</taxon>
        <taxon>Gnathifera</taxon>
        <taxon>Rotifera</taxon>
        <taxon>Eurotatoria</taxon>
        <taxon>Monogononta</taxon>
        <taxon>Pseudotrocha</taxon>
        <taxon>Ploima</taxon>
        <taxon>Brachionidae</taxon>
        <taxon>Brachionus</taxon>
    </lineage>
</organism>
<reference evidence="2 3" key="1">
    <citation type="journal article" date="2018" name="Sci. Rep.">
        <title>Genomic signatures of local adaptation to the degree of environmental predictability in rotifers.</title>
        <authorList>
            <person name="Franch-Gras L."/>
            <person name="Hahn C."/>
            <person name="Garcia-Roger E.M."/>
            <person name="Carmona M.J."/>
            <person name="Serra M."/>
            <person name="Gomez A."/>
        </authorList>
    </citation>
    <scope>NUCLEOTIDE SEQUENCE [LARGE SCALE GENOMIC DNA]</scope>
    <source>
        <strain evidence="2">HYR1</strain>
    </source>
</reference>
<protein>
    <submittedName>
        <fullName evidence="2">Uncharacterized protein</fullName>
    </submittedName>
</protein>
<keyword evidence="1" id="KW-0472">Membrane</keyword>
<feature type="transmembrane region" description="Helical" evidence="1">
    <location>
        <begin position="12"/>
        <end position="32"/>
    </location>
</feature>
<keyword evidence="3" id="KW-1185">Reference proteome</keyword>
<proteinExistence type="predicted"/>